<evidence type="ECO:0000259" key="2">
    <source>
        <dbReference type="Pfam" id="PF07985"/>
    </source>
</evidence>
<organism evidence="3 4">
    <name type="scientific">Tothia fuscella</name>
    <dbReference type="NCBI Taxonomy" id="1048955"/>
    <lineage>
        <taxon>Eukaryota</taxon>
        <taxon>Fungi</taxon>
        <taxon>Dikarya</taxon>
        <taxon>Ascomycota</taxon>
        <taxon>Pezizomycotina</taxon>
        <taxon>Dothideomycetes</taxon>
        <taxon>Pleosporomycetidae</taxon>
        <taxon>Venturiales</taxon>
        <taxon>Cylindrosympodiaceae</taxon>
        <taxon>Tothia</taxon>
    </lineage>
</organism>
<sequence>MARKTSNRSSAWQKPSTVDLSDGWSLVTNSKARAARLTPLTSLSKKEEWSEEQTAKLIAEVADYLETWKSSDCFRTFSKMIQSWSQDVTIDNIICLGLGSLCTSINQHKRRSIWQLVVFLSLSELLSTSPKPRGNRTIKLYAQEPRFTAADRTIFQSYGITVLENLDARNYITPNIIIYAPFLQWTIMLQDILRDQNPAMCISLNIRDALDQIVIKLKSGCSGASFEGTSLGRREMESCVTVGEAFLVGREDVEFPDFELDANALRGLRIYTKVVGDVD</sequence>
<dbReference type="Proteomes" id="UP000800235">
    <property type="component" value="Unassembled WGS sequence"/>
</dbReference>
<accession>A0A9P4NJ12</accession>
<feature type="region of interest" description="Disordered" evidence="1">
    <location>
        <begin position="1"/>
        <end position="22"/>
    </location>
</feature>
<dbReference type="Pfam" id="PF07985">
    <property type="entry name" value="SRR1"/>
    <property type="match status" value="1"/>
</dbReference>
<dbReference type="AlphaFoldDB" id="A0A9P4NJ12"/>
<evidence type="ECO:0000313" key="4">
    <source>
        <dbReference type="Proteomes" id="UP000800235"/>
    </source>
</evidence>
<feature type="domain" description="SRR1-like" evidence="2">
    <location>
        <begin position="81"/>
        <end position="212"/>
    </location>
</feature>
<keyword evidence="4" id="KW-1185">Reference proteome</keyword>
<dbReference type="EMBL" id="MU007081">
    <property type="protein sequence ID" value="KAF2423481.1"/>
    <property type="molecule type" value="Genomic_DNA"/>
</dbReference>
<reference evidence="3" key="1">
    <citation type="journal article" date="2020" name="Stud. Mycol.">
        <title>101 Dothideomycetes genomes: a test case for predicting lifestyles and emergence of pathogens.</title>
        <authorList>
            <person name="Haridas S."/>
            <person name="Albert R."/>
            <person name="Binder M."/>
            <person name="Bloem J."/>
            <person name="Labutti K."/>
            <person name="Salamov A."/>
            <person name="Andreopoulos B."/>
            <person name="Baker S."/>
            <person name="Barry K."/>
            <person name="Bills G."/>
            <person name="Bluhm B."/>
            <person name="Cannon C."/>
            <person name="Castanera R."/>
            <person name="Culley D."/>
            <person name="Daum C."/>
            <person name="Ezra D."/>
            <person name="Gonzalez J."/>
            <person name="Henrissat B."/>
            <person name="Kuo A."/>
            <person name="Liang C."/>
            <person name="Lipzen A."/>
            <person name="Lutzoni F."/>
            <person name="Magnuson J."/>
            <person name="Mondo S."/>
            <person name="Nolan M."/>
            <person name="Ohm R."/>
            <person name="Pangilinan J."/>
            <person name="Park H.-J."/>
            <person name="Ramirez L."/>
            <person name="Alfaro M."/>
            <person name="Sun H."/>
            <person name="Tritt A."/>
            <person name="Yoshinaga Y."/>
            <person name="Zwiers L.-H."/>
            <person name="Turgeon B."/>
            <person name="Goodwin S."/>
            <person name="Spatafora J."/>
            <person name="Crous P."/>
            <person name="Grigoriev I."/>
        </authorList>
    </citation>
    <scope>NUCLEOTIDE SEQUENCE</scope>
    <source>
        <strain evidence="3">CBS 130266</strain>
    </source>
</reference>
<evidence type="ECO:0000313" key="3">
    <source>
        <dbReference type="EMBL" id="KAF2423481.1"/>
    </source>
</evidence>
<comment type="caution">
    <text evidence="3">The sequence shown here is derived from an EMBL/GenBank/DDBJ whole genome shotgun (WGS) entry which is preliminary data.</text>
</comment>
<dbReference type="PANTHER" id="PTHR42080">
    <property type="entry name" value="SRR1 DOMAIN-CONTAINING PROTEIN"/>
    <property type="match status" value="1"/>
</dbReference>
<protein>
    <recommendedName>
        <fullName evidence="2">SRR1-like domain-containing protein</fullName>
    </recommendedName>
</protein>
<dbReference type="OrthoDB" id="5318346at2759"/>
<feature type="compositionally biased region" description="Polar residues" evidence="1">
    <location>
        <begin position="7"/>
        <end position="19"/>
    </location>
</feature>
<gene>
    <name evidence="3" type="ORF">EJ08DRAFT_447649</name>
</gene>
<dbReference type="PANTHER" id="PTHR42080:SF1">
    <property type="entry name" value="SRR1-LIKE DOMAIN-CONTAINING PROTEIN"/>
    <property type="match status" value="1"/>
</dbReference>
<dbReference type="InterPro" id="IPR012942">
    <property type="entry name" value="SRR1-like"/>
</dbReference>
<proteinExistence type="predicted"/>
<name>A0A9P4NJ12_9PEZI</name>
<evidence type="ECO:0000256" key="1">
    <source>
        <dbReference type="SAM" id="MobiDB-lite"/>
    </source>
</evidence>